<feature type="transmembrane region" description="Helical" evidence="1">
    <location>
        <begin position="47"/>
        <end position="63"/>
    </location>
</feature>
<proteinExistence type="predicted"/>
<gene>
    <name evidence="2" type="ORF">NCTC13150_00448</name>
</gene>
<reference evidence="2 3" key="1">
    <citation type="submission" date="2019-02" db="EMBL/GenBank/DDBJ databases">
        <authorList>
            <consortium name="Pathogen Informatics"/>
        </authorList>
    </citation>
    <scope>NUCLEOTIDE SEQUENCE [LARGE SCALE GENOMIC DNA]</scope>
    <source>
        <strain evidence="2 3">3012STDY7089603</strain>
    </source>
</reference>
<keyword evidence="3" id="KW-1185">Reference proteome</keyword>
<dbReference type="Proteomes" id="UP000377798">
    <property type="component" value="Unassembled WGS sequence"/>
</dbReference>
<dbReference type="EMBL" id="CAACYI010000001">
    <property type="protein sequence ID" value="VFB15939.1"/>
    <property type="molecule type" value="Genomic_DNA"/>
</dbReference>
<organism evidence="2 3">
    <name type="scientific">Urinicoccus massiliensis</name>
    <dbReference type="NCBI Taxonomy" id="1723382"/>
    <lineage>
        <taxon>Bacteria</taxon>
        <taxon>Bacillati</taxon>
        <taxon>Bacillota</taxon>
        <taxon>Tissierellia</taxon>
        <taxon>Tissierellales</taxon>
        <taxon>Peptoniphilaceae</taxon>
        <taxon>Urinicoccus</taxon>
    </lineage>
</organism>
<keyword evidence="1" id="KW-0472">Membrane</keyword>
<comment type="caution">
    <text evidence="2">The sequence shown here is derived from an EMBL/GenBank/DDBJ whole genome shotgun (WGS) entry which is preliminary data.</text>
</comment>
<evidence type="ECO:0000256" key="1">
    <source>
        <dbReference type="SAM" id="Phobius"/>
    </source>
</evidence>
<dbReference type="AlphaFoldDB" id="A0A8H2M3M2"/>
<protein>
    <submittedName>
        <fullName evidence="2">Uncharacterized protein</fullName>
    </submittedName>
</protein>
<keyword evidence="1" id="KW-1133">Transmembrane helix</keyword>
<evidence type="ECO:0000313" key="2">
    <source>
        <dbReference type="EMBL" id="VFB15939.1"/>
    </source>
</evidence>
<sequence>MFILCLSFLGKGIGELQEADVIGRTIVPWMNGWSAEVIGIYDRYENLIPQIILLVVTIASVIYQNNRNKKIRAELETSQEKNRRVLC</sequence>
<evidence type="ECO:0000313" key="3">
    <source>
        <dbReference type="Proteomes" id="UP000377798"/>
    </source>
</evidence>
<accession>A0A8H2M3M2</accession>
<keyword evidence="1" id="KW-0812">Transmembrane</keyword>
<name>A0A8H2M3M2_9FIRM</name>